<reference evidence="2" key="1">
    <citation type="submission" date="2011-06" db="EMBL/GenBank/DDBJ databases">
        <title>The complete genome of chromosome of Runella slithyformis DSM 19594.</title>
        <authorList>
            <consortium name="US DOE Joint Genome Institute (JGI-PGF)"/>
            <person name="Lucas S."/>
            <person name="Han J."/>
            <person name="Lapidus A."/>
            <person name="Bruce D."/>
            <person name="Goodwin L."/>
            <person name="Pitluck S."/>
            <person name="Peters L."/>
            <person name="Kyrpides N."/>
            <person name="Mavromatis K."/>
            <person name="Ivanova N."/>
            <person name="Ovchinnikova G."/>
            <person name="Zhang X."/>
            <person name="Misra M."/>
            <person name="Detter J.C."/>
            <person name="Tapia R."/>
            <person name="Han C."/>
            <person name="Land M."/>
            <person name="Hauser L."/>
            <person name="Markowitz V."/>
            <person name="Cheng J.-F."/>
            <person name="Hugenholtz P."/>
            <person name="Woyke T."/>
            <person name="Wu D."/>
            <person name="Tindall B."/>
            <person name="Faehrich R."/>
            <person name="Brambilla E."/>
            <person name="Klenk H.-P."/>
            <person name="Eisen J.A."/>
        </authorList>
    </citation>
    <scope>NUCLEOTIDE SEQUENCE [LARGE SCALE GENOMIC DNA]</scope>
    <source>
        <strain evidence="2">ATCC 29530 / DSM 19594 / LMG 11500 / NCIMB 11436 / LSU 4</strain>
    </source>
</reference>
<proteinExistence type="predicted"/>
<organism evidence="1 2">
    <name type="scientific">Runella slithyformis (strain ATCC 29530 / DSM 19594 / LMG 11500 / NCIMB 11436 / LSU 4)</name>
    <dbReference type="NCBI Taxonomy" id="761193"/>
    <lineage>
        <taxon>Bacteria</taxon>
        <taxon>Pseudomonadati</taxon>
        <taxon>Bacteroidota</taxon>
        <taxon>Cytophagia</taxon>
        <taxon>Cytophagales</taxon>
        <taxon>Spirosomataceae</taxon>
        <taxon>Runella</taxon>
    </lineage>
</organism>
<protein>
    <submittedName>
        <fullName evidence="1">Uncharacterized protein</fullName>
    </submittedName>
</protein>
<keyword evidence="2" id="KW-1185">Reference proteome</keyword>
<dbReference type="EMBL" id="CP002859">
    <property type="protein sequence ID" value="AEI50931.1"/>
    <property type="molecule type" value="Genomic_DNA"/>
</dbReference>
<sequence length="59" mass="7130">MRMRKAIVFQDAGGKILPVNYRLFPFSLLQKYSKKMLFPIRRNQYGFGDIFYFIFIEKS</sequence>
<gene>
    <name evidence="1" type="ordered locus">Runsl_4611</name>
</gene>
<evidence type="ECO:0000313" key="2">
    <source>
        <dbReference type="Proteomes" id="UP000000493"/>
    </source>
</evidence>
<name>A0A7U3ZPE2_RUNSL</name>
<dbReference type="AlphaFoldDB" id="A0A7U3ZPE2"/>
<evidence type="ECO:0000313" key="1">
    <source>
        <dbReference type="EMBL" id="AEI50931.1"/>
    </source>
</evidence>
<dbReference type="KEGG" id="rsi:Runsl_4611"/>
<reference evidence="1 2" key="2">
    <citation type="journal article" date="2012" name="Stand. Genomic Sci.">
        <title>Complete genome sequence of the aquatic bacterium Runella slithyformis type strain (LSU 4(T)).</title>
        <authorList>
            <person name="Copeland A."/>
            <person name="Zhang X."/>
            <person name="Misra M."/>
            <person name="Lapidus A."/>
            <person name="Nolan M."/>
            <person name="Lucas S."/>
            <person name="Deshpande S."/>
            <person name="Cheng J.F."/>
            <person name="Tapia R."/>
            <person name="Goodwin L.A."/>
            <person name="Pitluck S."/>
            <person name="Liolios K."/>
            <person name="Pagani I."/>
            <person name="Ivanova N."/>
            <person name="Mikhailova N."/>
            <person name="Pati A."/>
            <person name="Chen A."/>
            <person name="Palaniappan K."/>
            <person name="Land M."/>
            <person name="Hauser L."/>
            <person name="Pan C."/>
            <person name="Jeffries C.D."/>
            <person name="Detter J.C."/>
            <person name="Brambilla E.M."/>
            <person name="Rohde M."/>
            <person name="Djao O.D."/>
            <person name="Goker M."/>
            <person name="Sikorski J."/>
            <person name="Tindall B.J."/>
            <person name="Woyke T."/>
            <person name="Bristow J."/>
            <person name="Eisen J.A."/>
            <person name="Markowitz V."/>
            <person name="Hugenholtz P."/>
            <person name="Kyrpides N.C."/>
            <person name="Klenk H.P."/>
            <person name="Mavromatis K."/>
        </authorList>
    </citation>
    <scope>NUCLEOTIDE SEQUENCE [LARGE SCALE GENOMIC DNA]</scope>
    <source>
        <strain evidence="2">ATCC 29530 / DSM 19594 / LMG 11500 / NCIMB 11436 / LSU 4</strain>
    </source>
</reference>
<dbReference type="Proteomes" id="UP000000493">
    <property type="component" value="Chromosome"/>
</dbReference>
<accession>A0A7U3ZPE2</accession>